<evidence type="ECO:0000313" key="2">
    <source>
        <dbReference type="Proteomes" id="UP001529510"/>
    </source>
</evidence>
<sequence>DMCVRDRALLYYRLLQRGVEETRKVVTGPKSDPSMSVLTGRQEEPISQWASTFNTLGPLSGRDLCLQTAVISATDQPSDSSAEKEL</sequence>
<protein>
    <submittedName>
        <fullName evidence="1">Uncharacterized protein</fullName>
    </submittedName>
</protein>
<gene>
    <name evidence="1" type="ORF">M9458_046898</name>
</gene>
<dbReference type="EMBL" id="JAMKFB020000023">
    <property type="protein sequence ID" value="KAL0158822.1"/>
    <property type="molecule type" value="Genomic_DNA"/>
</dbReference>
<comment type="caution">
    <text evidence="1">The sequence shown here is derived from an EMBL/GenBank/DDBJ whole genome shotgun (WGS) entry which is preliminary data.</text>
</comment>
<proteinExistence type="predicted"/>
<reference evidence="1 2" key="1">
    <citation type="submission" date="2024-05" db="EMBL/GenBank/DDBJ databases">
        <title>Genome sequencing and assembly of Indian major carp, Cirrhinus mrigala (Hamilton, 1822).</title>
        <authorList>
            <person name="Mohindra V."/>
            <person name="Chowdhury L.M."/>
            <person name="Lal K."/>
            <person name="Jena J.K."/>
        </authorList>
    </citation>
    <scope>NUCLEOTIDE SEQUENCE [LARGE SCALE GENOMIC DNA]</scope>
    <source>
        <strain evidence="1">CM1030</strain>
        <tissue evidence="1">Blood</tissue>
    </source>
</reference>
<dbReference type="AlphaFoldDB" id="A0ABD0N9R7"/>
<evidence type="ECO:0000313" key="1">
    <source>
        <dbReference type="EMBL" id="KAL0158822.1"/>
    </source>
</evidence>
<feature type="non-terminal residue" evidence="1">
    <location>
        <position position="1"/>
    </location>
</feature>
<feature type="non-terminal residue" evidence="1">
    <location>
        <position position="86"/>
    </location>
</feature>
<organism evidence="1 2">
    <name type="scientific">Cirrhinus mrigala</name>
    <name type="common">Mrigala</name>
    <dbReference type="NCBI Taxonomy" id="683832"/>
    <lineage>
        <taxon>Eukaryota</taxon>
        <taxon>Metazoa</taxon>
        <taxon>Chordata</taxon>
        <taxon>Craniata</taxon>
        <taxon>Vertebrata</taxon>
        <taxon>Euteleostomi</taxon>
        <taxon>Actinopterygii</taxon>
        <taxon>Neopterygii</taxon>
        <taxon>Teleostei</taxon>
        <taxon>Ostariophysi</taxon>
        <taxon>Cypriniformes</taxon>
        <taxon>Cyprinidae</taxon>
        <taxon>Labeoninae</taxon>
        <taxon>Labeonini</taxon>
        <taxon>Cirrhinus</taxon>
    </lineage>
</organism>
<keyword evidence="2" id="KW-1185">Reference proteome</keyword>
<name>A0ABD0N9R7_CIRMR</name>
<dbReference type="Proteomes" id="UP001529510">
    <property type="component" value="Unassembled WGS sequence"/>
</dbReference>
<accession>A0ABD0N9R7</accession>